<dbReference type="InterPro" id="IPR006141">
    <property type="entry name" value="Intein_N"/>
</dbReference>
<dbReference type="STRING" id="406817.XNC1_2535"/>
<dbReference type="PROSITE" id="PS50817">
    <property type="entry name" value="INTEIN_N_TER"/>
    <property type="match status" value="1"/>
</dbReference>
<dbReference type="EMBL" id="FN667742">
    <property type="protein sequence ID" value="CBJ90593.1"/>
    <property type="molecule type" value="Genomic_DNA"/>
</dbReference>
<dbReference type="CDD" id="cd00081">
    <property type="entry name" value="Hint"/>
    <property type="match status" value="1"/>
</dbReference>
<dbReference type="SUPFAM" id="SSF51294">
    <property type="entry name" value="Hedgehog/intein (Hint) domain"/>
    <property type="match status" value="1"/>
</dbReference>
<dbReference type="InterPro" id="IPR036844">
    <property type="entry name" value="Hint_dom_sf"/>
</dbReference>
<dbReference type="KEGG" id="xne:XNC1_2535"/>
<feature type="domain" description="Hint" evidence="1">
    <location>
        <begin position="426"/>
        <end position="520"/>
    </location>
</feature>
<dbReference type="InterPro" id="IPR003587">
    <property type="entry name" value="Hint_dom_N"/>
</dbReference>
<dbReference type="eggNOG" id="COG1372">
    <property type="taxonomic scope" value="Bacteria"/>
</dbReference>
<keyword evidence="3" id="KW-1185">Reference proteome</keyword>
<evidence type="ECO:0000313" key="2">
    <source>
        <dbReference type="EMBL" id="CBJ90593.1"/>
    </source>
</evidence>
<dbReference type="GO" id="GO:0016539">
    <property type="term" value="P:intein-mediated protein splicing"/>
    <property type="evidence" value="ECO:0007669"/>
    <property type="project" value="InterPro"/>
</dbReference>
<dbReference type="Gene3D" id="2.170.16.10">
    <property type="entry name" value="Hedgehog/Intein (Hint) domain"/>
    <property type="match status" value="1"/>
</dbReference>
<dbReference type="Proteomes" id="UP000008075">
    <property type="component" value="Chromosome"/>
</dbReference>
<name>D3VHE8_XENNA</name>
<accession>D3VHE8</accession>
<evidence type="ECO:0000313" key="3">
    <source>
        <dbReference type="Proteomes" id="UP000008075"/>
    </source>
</evidence>
<dbReference type="AlphaFoldDB" id="D3VHE8"/>
<dbReference type="HOGENOM" id="CLU_458458_0_0_6"/>
<evidence type="ECO:0000259" key="1">
    <source>
        <dbReference type="SMART" id="SM00306"/>
    </source>
</evidence>
<dbReference type="RefSeq" id="WP_013184496.1">
    <property type="nucleotide sequence ID" value="NC_014228.1"/>
</dbReference>
<dbReference type="GeneID" id="24904906"/>
<sequence length="579" mass="64650">MILIKQFLTSLLFLLITVSSYYASADINRLSLQEKNLVKKFLSNAHENNKGKTHVIDLTVPENEQAYSYILRLHGITKESHSQVFNDIETIKTRQKVSYMRGKSIQSSENDMQPSHFLGKPVVKYTKPDRTDATGEVSHSIHYPDDSIPVFFQDMLMVYTMEEDGSIDNLIASGSNRLEDKGVRFNTTEAKSHTPGTPNNIEKSPIHAVSMLQFTLNGIPYGPFHTSSRSADIPLRMENIAPEPKDPKLKQDHNSRIIICLNRADPDPDQGFPEECDYGPMTPGKPSDETDIQLEVIGSVTFENPIVTENGKPSQSMIDFSLIGLTTGGSCKLREISQEKFLEHVTIDDNGRTLKWNFSKENGYADFGNICWANDSQYALTLMGTIVTAPEDNPNKEIIIPFTFSSAPNFEPSVNKLAYNPIVIQYGCIIEGTQIDMADGSKRKVEDLRRGDTVLSKDGKILRIKSRIVGFDTDFVDLHYKNVKNNQQVVTLTPTHPVLTQHGIIRAEDLKAGDTVYTRNGEAILDSVNRKNSKSQNVYNFVLENTNGKDKLLPNDALLYAGGVLVGDNILQGKLSNKD</sequence>
<dbReference type="SMART" id="SM00306">
    <property type="entry name" value="HintN"/>
    <property type="match status" value="1"/>
</dbReference>
<dbReference type="Pfam" id="PF07591">
    <property type="entry name" value="PT-HINT"/>
    <property type="match status" value="1"/>
</dbReference>
<protein>
    <recommendedName>
        <fullName evidence="1">Hint domain-containing protein</fullName>
    </recommendedName>
</protein>
<reference evidence="2 3" key="1">
    <citation type="journal article" date="2011" name="PLoS ONE">
        <title>The entomopathogenic bacterial endosymbionts xenorhabdus and photorhabdus: convergent lifestyles from divergent genomes.</title>
        <authorList>
            <person name="Chaston J.M."/>
            <person name="Suen G."/>
            <person name="Tucker S.L."/>
            <person name="Andersen A.W."/>
            <person name="Bhasin A."/>
            <person name="Bode E."/>
            <person name="Bode H.B."/>
            <person name="Brachmann A.O."/>
            <person name="Cowles C.E."/>
            <person name="Cowles K.N."/>
            <person name="Darby C."/>
            <person name="de Leon L."/>
            <person name="Drace K."/>
            <person name="Du Z."/>
            <person name="Givaudan A."/>
            <person name="Herbert Tran E.E."/>
            <person name="Jewell K.A."/>
            <person name="Knack J.J."/>
            <person name="Krasomil-Osterfeld K.C."/>
            <person name="Kukor R."/>
            <person name="Lanois A."/>
            <person name="Latreille P."/>
            <person name="Leimgruber N.K."/>
            <person name="Lipke C.M."/>
            <person name="Liu R."/>
            <person name="Lu X."/>
            <person name="Martens E.C."/>
            <person name="Marri P.R."/>
            <person name="Medigue C."/>
            <person name="Menard M.L."/>
            <person name="Miller N.M."/>
            <person name="Morales-Soto N."/>
            <person name="Norton S."/>
            <person name="Ogier J.C."/>
            <person name="Orchard S.S."/>
            <person name="Park D."/>
            <person name="Park Y."/>
            <person name="Qurollo B.A."/>
            <person name="Sugar D.R."/>
            <person name="Richards G.R."/>
            <person name="Rouy Z."/>
            <person name="Slominski B."/>
            <person name="Slominski K."/>
            <person name="Snyder H."/>
            <person name="Tjaden B.C."/>
            <person name="van der Hoeven R."/>
            <person name="Welch R.D."/>
            <person name="Wheeler C."/>
            <person name="Xiang B."/>
            <person name="Barbazuk B."/>
            <person name="Gaudriault S."/>
            <person name="Goodner B."/>
            <person name="Slater S.C."/>
            <person name="Forst S."/>
            <person name="Goldman B.S."/>
            <person name="Goodrich-Blair H."/>
        </authorList>
    </citation>
    <scope>NUCLEOTIDE SEQUENCE [LARGE SCALE GENOMIC DNA]</scope>
    <source>
        <strain evidence="3">ATCC 19061 / DSM 3370 / CCUG 14189 / LMG 1036 / NCIMB 9965 / AN6</strain>
    </source>
</reference>
<gene>
    <name evidence="2" type="ordered locus">XNC1_2535</name>
</gene>
<proteinExistence type="predicted"/>
<organism evidence="2 3">
    <name type="scientific">Xenorhabdus nematophila (strain ATCC 19061 / DSM 3370 / CCUG 14189 / LMG 1036 / NCIMB 9965 / AN6)</name>
    <dbReference type="NCBI Taxonomy" id="406817"/>
    <lineage>
        <taxon>Bacteria</taxon>
        <taxon>Pseudomonadati</taxon>
        <taxon>Pseudomonadota</taxon>
        <taxon>Gammaproteobacteria</taxon>
        <taxon>Enterobacterales</taxon>
        <taxon>Morganellaceae</taxon>
        <taxon>Xenorhabdus</taxon>
    </lineage>
</organism>